<keyword evidence="6" id="KW-1185">Reference proteome</keyword>
<dbReference type="EMBL" id="CP043450">
    <property type="protein sequence ID" value="QEM09910.1"/>
    <property type="molecule type" value="Genomic_DNA"/>
</dbReference>
<organism evidence="5 6">
    <name type="scientific">Mucilaginibacter rubeus</name>
    <dbReference type="NCBI Taxonomy" id="2027860"/>
    <lineage>
        <taxon>Bacteria</taxon>
        <taxon>Pseudomonadati</taxon>
        <taxon>Bacteroidota</taxon>
        <taxon>Sphingobacteriia</taxon>
        <taxon>Sphingobacteriales</taxon>
        <taxon>Sphingobacteriaceae</taxon>
        <taxon>Mucilaginibacter</taxon>
    </lineage>
</organism>
<dbReference type="PANTHER" id="PTHR12215:SF10">
    <property type="entry name" value="L-AMINOADIPATE-SEMIALDEHYDE DEHYDROGENASE-PHOSPHOPANTETHEINYL TRANSFERASE"/>
    <property type="match status" value="1"/>
</dbReference>
<dbReference type="InterPro" id="IPR055066">
    <property type="entry name" value="AASDHPPT_N"/>
</dbReference>
<dbReference type="GO" id="GO:0019878">
    <property type="term" value="P:lysine biosynthetic process via aminoadipic acid"/>
    <property type="evidence" value="ECO:0007669"/>
    <property type="project" value="TreeGrafter"/>
</dbReference>
<evidence type="ECO:0000313" key="5">
    <source>
        <dbReference type="EMBL" id="QEM09910.1"/>
    </source>
</evidence>
<dbReference type="InterPro" id="IPR037143">
    <property type="entry name" value="4-PPantetheinyl_Trfase_dom_sf"/>
</dbReference>
<dbReference type="AlphaFoldDB" id="A0A5C1HXK0"/>
<proteinExistence type="inferred from homology"/>
<reference evidence="5" key="1">
    <citation type="submission" date="2019-08" db="EMBL/GenBank/DDBJ databases">
        <title>Comparative genome analysis confer to the adaptation heavy metal polluted environment.</title>
        <authorList>
            <person name="Li Y."/>
        </authorList>
    </citation>
    <scope>NUCLEOTIDE SEQUENCE [LARGE SCALE GENOMIC DNA]</scope>
    <source>
        <strain evidence="5">P1</strain>
    </source>
</reference>
<name>A0A5C1HXK0_9SPHI</name>
<dbReference type="GO" id="GO:0005829">
    <property type="term" value="C:cytosol"/>
    <property type="evidence" value="ECO:0007669"/>
    <property type="project" value="TreeGrafter"/>
</dbReference>
<dbReference type="OrthoDB" id="9808281at2"/>
<evidence type="ECO:0000256" key="1">
    <source>
        <dbReference type="ARBA" id="ARBA00010990"/>
    </source>
</evidence>
<sequence length="248" mass="28302">MDTVKVAIHYLDAVDWQQNANPNLAVGVNIDVWRIKITDHLSFIGQLKTLLLPDEITRAGRYYQEKDRQRFIVSRAALRIILGKYLVQKPEDIRFEIGPNKKPFVKTTGITINYNISHSDEWVTIAISQTKVGIDTEKIDQSFAFKEILADNFSSDEIRFINQTESIEKFVLLWTRKEATTKLTSQGLDERIKNIPSLDGDHITNSGLVNSSEAIKLMSFKLDSDNMATVAYESESQPVLRFYDLTSI</sequence>
<dbReference type="InterPro" id="IPR050559">
    <property type="entry name" value="P-Pant_transferase_sf"/>
</dbReference>
<evidence type="ECO:0000256" key="2">
    <source>
        <dbReference type="ARBA" id="ARBA00022679"/>
    </source>
</evidence>
<dbReference type="Pfam" id="PF22624">
    <property type="entry name" value="AASDHPPT_N"/>
    <property type="match status" value="1"/>
</dbReference>
<accession>A0A5C1HXK0</accession>
<dbReference type="RefSeq" id="WP_112570184.1">
    <property type="nucleotide sequence ID" value="NZ_CP043450.1"/>
</dbReference>
<dbReference type="SUPFAM" id="SSF56214">
    <property type="entry name" value="4'-phosphopantetheinyl transferase"/>
    <property type="match status" value="2"/>
</dbReference>
<dbReference type="Pfam" id="PF01648">
    <property type="entry name" value="ACPS"/>
    <property type="match status" value="1"/>
</dbReference>
<comment type="similarity">
    <text evidence="1">Belongs to the P-Pant transferase superfamily. Gsp/Sfp/HetI/AcpT family.</text>
</comment>
<dbReference type="Gene3D" id="3.90.470.20">
    <property type="entry name" value="4'-phosphopantetheinyl transferase domain"/>
    <property type="match status" value="2"/>
</dbReference>
<protein>
    <submittedName>
        <fullName evidence="5">4'-phosphopantetheinyl transferase superfamily protein</fullName>
    </submittedName>
</protein>
<evidence type="ECO:0000259" key="4">
    <source>
        <dbReference type="Pfam" id="PF22624"/>
    </source>
</evidence>
<dbReference type="GO" id="GO:0008897">
    <property type="term" value="F:holo-[acyl-carrier-protein] synthase activity"/>
    <property type="evidence" value="ECO:0007669"/>
    <property type="project" value="InterPro"/>
</dbReference>
<evidence type="ECO:0000259" key="3">
    <source>
        <dbReference type="Pfam" id="PF01648"/>
    </source>
</evidence>
<feature type="domain" description="4'-phosphopantetheinyl transferase N-terminal" evidence="4">
    <location>
        <begin position="49"/>
        <end position="127"/>
    </location>
</feature>
<gene>
    <name evidence="5" type="ORF">DEO27_007695</name>
</gene>
<dbReference type="InterPro" id="IPR008278">
    <property type="entry name" value="4-PPantetheinyl_Trfase_dom"/>
</dbReference>
<dbReference type="KEGG" id="mrub:DEO27_007695"/>
<evidence type="ECO:0000313" key="6">
    <source>
        <dbReference type="Proteomes" id="UP000251402"/>
    </source>
</evidence>
<dbReference type="GO" id="GO:0000287">
    <property type="term" value="F:magnesium ion binding"/>
    <property type="evidence" value="ECO:0007669"/>
    <property type="project" value="InterPro"/>
</dbReference>
<feature type="domain" description="4'-phosphopantetheinyl transferase" evidence="3">
    <location>
        <begin position="132"/>
        <end position="192"/>
    </location>
</feature>
<dbReference type="Proteomes" id="UP000251402">
    <property type="component" value="Chromosome"/>
</dbReference>
<keyword evidence="2 5" id="KW-0808">Transferase</keyword>
<dbReference type="PANTHER" id="PTHR12215">
    <property type="entry name" value="PHOSPHOPANTETHEINE TRANSFERASE"/>
    <property type="match status" value="1"/>
</dbReference>